<feature type="region of interest" description="Disordered" evidence="1">
    <location>
        <begin position="290"/>
        <end position="341"/>
    </location>
</feature>
<sequence>MHGALFRAEGPGYRSLGSCVGSAYMGGHPLCRSGVRSATARCGRAGAGRPGVHRVPRHLWRRLRRGDPPGGFPGCGALRHCLNAKLFLVRRGTPAAGDQDLDAPACSGRCRLTKGTGEGRIKPGHRRIRVIKGAHAVGNEAVCPAQFPLGEWRRCGRQTRHGGWVRGRRHMPPATKAGCCPDVCGFRYAGGMFRRVALGVQGCADRRGRSLAGSSRPRQLAFGSQRWGHRPGTAGRKRLRRTFPGRLAVSSPDAPWRSVRQRLANPHADRCRPDRRQSVWLWARCRRPPHGAVRAPATRAQAQGPRPQARVQQATRAGDGGPAAGSVSPRGLPGGPPRRADPYAVRITVSALRKRLGEPWLIFTRRRRPHQRTTGHRRRGRRTWIGCPGCAFASNSPSATLGF</sequence>
<keyword evidence="3" id="KW-1185">Reference proteome</keyword>
<dbReference type="EMBL" id="FWWU01000010">
    <property type="protein sequence ID" value="SMB97240.1"/>
    <property type="molecule type" value="Genomic_DNA"/>
</dbReference>
<reference evidence="2 3" key="1">
    <citation type="submission" date="2017-04" db="EMBL/GenBank/DDBJ databases">
        <authorList>
            <person name="Afonso C.L."/>
            <person name="Miller P.J."/>
            <person name="Scott M.A."/>
            <person name="Spackman E."/>
            <person name="Goraichik I."/>
            <person name="Dimitrov K.M."/>
            <person name="Suarez D.L."/>
            <person name="Swayne D.E."/>
        </authorList>
    </citation>
    <scope>NUCLEOTIDE SEQUENCE [LARGE SCALE GENOMIC DNA]</scope>
    <source>
        <strain evidence="2 3">KR-140</strain>
    </source>
</reference>
<dbReference type="AlphaFoldDB" id="A0A1W1VVH2"/>
<accession>A0A1W1VVH2</accession>
<feature type="region of interest" description="Disordered" evidence="1">
    <location>
        <begin position="211"/>
        <end position="237"/>
    </location>
</feature>
<proteinExistence type="predicted"/>
<gene>
    <name evidence="2" type="ORF">SAMN00790413_06437</name>
</gene>
<evidence type="ECO:0000313" key="3">
    <source>
        <dbReference type="Proteomes" id="UP000192582"/>
    </source>
</evidence>
<organism evidence="2 3">
    <name type="scientific">Deinococcus hopiensis KR-140</name>
    <dbReference type="NCBI Taxonomy" id="695939"/>
    <lineage>
        <taxon>Bacteria</taxon>
        <taxon>Thermotogati</taxon>
        <taxon>Deinococcota</taxon>
        <taxon>Deinococci</taxon>
        <taxon>Deinococcales</taxon>
        <taxon>Deinococcaceae</taxon>
        <taxon>Deinococcus</taxon>
    </lineage>
</organism>
<name>A0A1W1VVH2_9DEIO</name>
<evidence type="ECO:0000256" key="1">
    <source>
        <dbReference type="SAM" id="MobiDB-lite"/>
    </source>
</evidence>
<protein>
    <submittedName>
        <fullName evidence="2">Uncharacterized protein</fullName>
    </submittedName>
</protein>
<evidence type="ECO:0000313" key="2">
    <source>
        <dbReference type="EMBL" id="SMB97240.1"/>
    </source>
</evidence>
<dbReference type="Proteomes" id="UP000192582">
    <property type="component" value="Unassembled WGS sequence"/>
</dbReference>